<dbReference type="Pfam" id="PF19300">
    <property type="entry name" value="BPD_transp_1_N"/>
    <property type="match status" value="1"/>
</dbReference>
<feature type="transmembrane region" description="Helical" evidence="11">
    <location>
        <begin position="141"/>
        <end position="164"/>
    </location>
</feature>
<keyword evidence="9 11" id="KW-0472">Membrane</keyword>
<dbReference type="PANTHER" id="PTHR43163">
    <property type="entry name" value="DIPEPTIDE TRANSPORT SYSTEM PERMEASE PROTEIN DPPB-RELATED"/>
    <property type="match status" value="1"/>
</dbReference>
<feature type="transmembrane region" description="Helical" evidence="11">
    <location>
        <begin position="234"/>
        <end position="260"/>
    </location>
</feature>
<evidence type="ECO:0000256" key="9">
    <source>
        <dbReference type="ARBA" id="ARBA00023136"/>
    </source>
</evidence>
<evidence type="ECO:0000313" key="14">
    <source>
        <dbReference type="Proteomes" id="UP000422108"/>
    </source>
</evidence>
<keyword evidence="5 11" id="KW-0812">Transmembrane</keyword>
<accession>A0A5K8AAI6</accession>
<feature type="transmembrane region" description="Helical" evidence="11">
    <location>
        <begin position="12"/>
        <end position="31"/>
    </location>
</feature>
<keyword evidence="2 11" id="KW-0813">Transport</keyword>
<dbReference type="GO" id="GO:0015099">
    <property type="term" value="F:nickel cation transmembrane transporter activity"/>
    <property type="evidence" value="ECO:0007669"/>
    <property type="project" value="InterPro"/>
</dbReference>
<evidence type="ECO:0000256" key="1">
    <source>
        <dbReference type="ARBA" id="ARBA00004651"/>
    </source>
</evidence>
<keyword evidence="6 11" id="KW-1133">Transmembrane helix</keyword>
<evidence type="ECO:0000259" key="12">
    <source>
        <dbReference type="PROSITE" id="PS50928"/>
    </source>
</evidence>
<comment type="subcellular location">
    <subcellularLocation>
        <location evidence="1 11">Cell membrane</location>
        <topology evidence="1 11">Multi-pass membrane protein</topology>
    </subcellularLocation>
</comment>
<dbReference type="Gene3D" id="1.10.3720.10">
    <property type="entry name" value="MetI-like"/>
    <property type="match status" value="1"/>
</dbReference>
<feature type="transmembrane region" description="Helical" evidence="11">
    <location>
        <begin position="108"/>
        <end position="129"/>
    </location>
</feature>
<dbReference type="InterPro" id="IPR050045">
    <property type="entry name" value="Opp2B"/>
</dbReference>
<dbReference type="SUPFAM" id="SSF161098">
    <property type="entry name" value="MetI-like"/>
    <property type="match status" value="1"/>
</dbReference>
<evidence type="ECO:0000256" key="8">
    <source>
        <dbReference type="ARBA" id="ARBA00023112"/>
    </source>
</evidence>
<dbReference type="EMBL" id="AP021879">
    <property type="protein sequence ID" value="BBO89516.1"/>
    <property type="molecule type" value="Genomic_DNA"/>
</dbReference>
<sequence length="313" mass="34463">MMVHFLFRRTLTAIFVFFGATFITYALMMLAPGDAALEIAMARYGDAVRADPATIQWIRQKEGLDRPMLAQYGSWLKHVAVLDFGNSLVEEVPVWTLIRSRFGKTLQLAVWAIGLALCLSIPIGILSGVKQGTWMDTMGVSVAVLGVSMPNYWLGLLLIIVFCVKLQWLPSFGRGDWHHLILPAITLGTGLTAYTTRMLRSAIIEAIHADYLTALRARGVGKRLVLARHILKNALIPVVTVVGLEFGMILEGAVITETVFAWPGLGGLMVSAVSNRDYPLIQGLVLFTAAVFVGINLIVDLVCLYLDPRIRLR</sequence>
<dbReference type="Pfam" id="PF00528">
    <property type="entry name" value="BPD_transp_1"/>
    <property type="match status" value="1"/>
</dbReference>
<dbReference type="RefSeq" id="WP_231717020.1">
    <property type="nucleotide sequence ID" value="NZ_AP021879.1"/>
</dbReference>
<comment type="similarity">
    <text evidence="10">Belongs to the binding-protein-dependent transport system permease family. OppBC subfamily.</text>
</comment>
<evidence type="ECO:0000313" key="13">
    <source>
        <dbReference type="EMBL" id="BBO89516.1"/>
    </source>
</evidence>
<evidence type="ECO:0000256" key="3">
    <source>
        <dbReference type="ARBA" id="ARBA00022475"/>
    </source>
</evidence>
<proteinExistence type="inferred from homology"/>
<name>A0A5K8AAI6_9BACT</name>
<protein>
    <submittedName>
        <fullName evidence="13">ABC transporter permease</fullName>
    </submittedName>
</protein>
<gene>
    <name evidence="13" type="ORF">DSCOOX_26960</name>
</gene>
<feature type="transmembrane region" description="Helical" evidence="11">
    <location>
        <begin position="280"/>
        <end position="306"/>
    </location>
</feature>
<keyword evidence="3" id="KW-1003">Cell membrane</keyword>
<dbReference type="InterPro" id="IPR000515">
    <property type="entry name" value="MetI-like"/>
</dbReference>
<keyword evidence="7" id="KW-0406">Ion transport</keyword>
<evidence type="ECO:0000256" key="10">
    <source>
        <dbReference type="ARBA" id="ARBA00024202"/>
    </source>
</evidence>
<evidence type="ECO:0000256" key="7">
    <source>
        <dbReference type="ARBA" id="ARBA00023065"/>
    </source>
</evidence>
<dbReference type="InterPro" id="IPR045621">
    <property type="entry name" value="BPD_transp_1_N"/>
</dbReference>
<evidence type="ECO:0000256" key="2">
    <source>
        <dbReference type="ARBA" id="ARBA00022448"/>
    </source>
</evidence>
<dbReference type="CDD" id="cd06261">
    <property type="entry name" value="TM_PBP2"/>
    <property type="match status" value="1"/>
</dbReference>
<dbReference type="PANTHER" id="PTHR43163:SF6">
    <property type="entry name" value="DIPEPTIDE TRANSPORT SYSTEM PERMEASE PROTEIN DPPB-RELATED"/>
    <property type="match status" value="1"/>
</dbReference>
<feature type="domain" description="ABC transmembrane type-1" evidence="12">
    <location>
        <begin position="102"/>
        <end position="303"/>
    </location>
</feature>
<keyword evidence="4" id="KW-0533">Nickel</keyword>
<dbReference type="NCBIfam" id="NF045470">
    <property type="entry name" value="Opp2B"/>
    <property type="match status" value="1"/>
</dbReference>
<dbReference type="GO" id="GO:0005886">
    <property type="term" value="C:plasma membrane"/>
    <property type="evidence" value="ECO:0007669"/>
    <property type="project" value="UniProtKB-SubCell"/>
</dbReference>
<evidence type="ECO:0000256" key="11">
    <source>
        <dbReference type="RuleBase" id="RU363032"/>
    </source>
</evidence>
<dbReference type="PROSITE" id="PS50928">
    <property type="entry name" value="ABC_TM1"/>
    <property type="match status" value="1"/>
</dbReference>
<evidence type="ECO:0000256" key="4">
    <source>
        <dbReference type="ARBA" id="ARBA00022596"/>
    </source>
</evidence>
<organism evidence="13 14">
    <name type="scientific">Desulfosarcina ovata subsp. ovata</name>
    <dbReference type="NCBI Taxonomy" id="2752305"/>
    <lineage>
        <taxon>Bacteria</taxon>
        <taxon>Pseudomonadati</taxon>
        <taxon>Thermodesulfobacteriota</taxon>
        <taxon>Desulfobacteria</taxon>
        <taxon>Desulfobacterales</taxon>
        <taxon>Desulfosarcinaceae</taxon>
        <taxon>Desulfosarcina</taxon>
    </lineage>
</organism>
<dbReference type="InterPro" id="IPR035906">
    <property type="entry name" value="MetI-like_sf"/>
</dbReference>
<evidence type="ECO:0000256" key="6">
    <source>
        <dbReference type="ARBA" id="ARBA00022989"/>
    </source>
</evidence>
<dbReference type="Proteomes" id="UP000422108">
    <property type="component" value="Chromosome"/>
</dbReference>
<dbReference type="AlphaFoldDB" id="A0A5K8AAI6"/>
<evidence type="ECO:0000256" key="5">
    <source>
        <dbReference type="ARBA" id="ARBA00022692"/>
    </source>
</evidence>
<keyword evidence="8" id="KW-0921">Nickel transport</keyword>
<keyword evidence="14" id="KW-1185">Reference proteome</keyword>
<reference evidence="13 14" key="1">
    <citation type="submission" date="2019-11" db="EMBL/GenBank/DDBJ databases">
        <title>Comparative genomics of hydrocarbon-degrading Desulfosarcina strains.</title>
        <authorList>
            <person name="Watanabe M."/>
            <person name="Kojima H."/>
            <person name="Fukui M."/>
        </authorList>
    </citation>
    <scope>NUCLEOTIDE SEQUENCE [LARGE SCALE GENOMIC DNA]</scope>
    <source>
        <strain evidence="14">oXyS1</strain>
    </source>
</reference>